<keyword evidence="1" id="KW-0326">Glycosidase</keyword>
<evidence type="ECO:0000313" key="5">
    <source>
        <dbReference type="EMBL" id="NMR19500.1"/>
    </source>
</evidence>
<dbReference type="Gene3D" id="3.40.50.1000">
    <property type="entry name" value="HAD superfamily/HAD-like"/>
    <property type="match status" value="1"/>
</dbReference>
<reference evidence="5 6" key="1">
    <citation type="submission" date="2020-04" db="EMBL/GenBank/DDBJ databases">
        <title>Sequencing and Assembly of C. fimi.</title>
        <authorList>
            <person name="Ramsey A.R."/>
        </authorList>
    </citation>
    <scope>NUCLEOTIDE SEQUENCE [LARGE SCALE GENOMIC DNA]</scope>
    <source>
        <strain evidence="5 6">SB</strain>
    </source>
</reference>
<dbReference type="Proteomes" id="UP000562124">
    <property type="component" value="Unassembled WGS sequence"/>
</dbReference>
<dbReference type="PANTHER" id="PTHR11051:SF8">
    <property type="entry name" value="PROTEIN-GLUCOSYLGALACTOSYLHYDROXYLYSINE GLUCOSIDASE"/>
    <property type="match status" value="1"/>
</dbReference>
<dbReference type="InterPro" id="IPR005196">
    <property type="entry name" value="Glyco_hydro_65_N"/>
</dbReference>
<dbReference type="InterPro" id="IPR023198">
    <property type="entry name" value="PGP-like_dom2"/>
</dbReference>
<dbReference type="SUPFAM" id="SSF48208">
    <property type="entry name" value="Six-hairpin glycosidases"/>
    <property type="match status" value="1"/>
</dbReference>
<dbReference type="Gene3D" id="2.60.420.10">
    <property type="entry name" value="Maltose phosphorylase, domain 3"/>
    <property type="match status" value="1"/>
</dbReference>
<dbReference type="SUPFAM" id="SSF74650">
    <property type="entry name" value="Galactose mutarotase-like"/>
    <property type="match status" value="1"/>
</dbReference>
<evidence type="ECO:0000259" key="3">
    <source>
        <dbReference type="Pfam" id="PF03633"/>
    </source>
</evidence>
<dbReference type="GO" id="GO:0004553">
    <property type="term" value="F:hydrolase activity, hydrolyzing O-glycosyl compounds"/>
    <property type="evidence" value="ECO:0007669"/>
    <property type="project" value="TreeGrafter"/>
</dbReference>
<dbReference type="InterPro" id="IPR008928">
    <property type="entry name" value="6-hairpin_glycosidase_sf"/>
</dbReference>
<comment type="caution">
    <text evidence="5">The sequence shown here is derived from an EMBL/GenBank/DDBJ whole genome shotgun (WGS) entry which is preliminary data.</text>
</comment>
<dbReference type="InterPro" id="IPR023214">
    <property type="entry name" value="HAD_sf"/>
</dbReference>
<dbReference type="EMBL" id="JABCJJ010000004">
    <property type="protein sequence ID" value="NMR19500.1"/>
    <property type="molecule type" value="Genomic_DNA"/>
</dbReference>
<dbReference type="InterPro" id="IPR005194">
    <property type="entry name" value="Glyco_hydro_65_C"/>
</dbReference>
<dbReference type="InterPro" id="IPR005195">
    <property type="entry name" value="Glyco_hydro_65_M"/>
</dbReference>
<dbReference type="GO" id="GO:0030246">
    <property type="term" value="F:carbohydrate binding"/>
    <property type="evidence" value="ECO:0007669"/>
    <property type="project" value="InterPro"/>
</dbReference>
<dbReference type="InterPro" id="IPR037018">
    <property type="entry name" value="GH65_N"/>
</dbReference>
<proteinExistence type="predicted"/>
<feature type="domain" description="Glycoside hydrolase family 65 N-terminal" evidence="4">
    <location>
        <begin position="242"/>
        <end position="493"/>
    </location>
</feature>
<name>A0A7Y0QGR3_CELFI</name>
<dbReference type="NCBIfam" id="TIGR01509">
    <property type="entry name" value="HAD-SF-IA-v3"/>
    <property type="match status" value="1"/>
</dbReference>
<dbReference type="GO" id="GO:0005975">
    <property type="term" value="P:carbohydrate metabolic process"/>
    <property type="evidence" value="ECO:0007669"/>
    <property type="project" value="InterPro"/>
</dbReference>
<dbReference type="Pfam" id="PF03632">
    <property type="entry name" value="Glyco_hydro_65m"/>
    <property type="match status" value="1"/>
</dbReference>
<organism evidence="5 6">
    <name type="scientific">Cellulomonas fimi</name>
    <dbReference type="NCBI Taxonomy" id="1708"/>
    <lineage>
        <taxon>Bacteria</taxon>
        <taxon>Bacillati</taxon>
        <taxon>Actinomycetota</taxon>
        <taxon>Actinomycetes</taxon>
        <taxon>Micrococcales</taxon>
        <taxon>Cellulomonadaceae</taxon>
        <taxon>Cellulomonas</taxon>
    </lineage>
</organism>
<protein>
    <submittedName>
        <fullName evidence="5">HAD-IA family hydrolase</fullName>
    </submittedName>
</protein>
<dbReference type="Gene3D" id="1.10.150.240">
    <property type="entry name" value="Putative phosphatase, domain 2"/>
    <property type="match status" value="1"/>
</dbReference>
<dbReference type="Gene3D" id="2.70.98.40">
    <property type="entry name" value="Glycoside hydrolase, family 65, N-terminal domain"/>
    <property type="match status" value="1"/>
</dbReference>
<dbReference type="Gene3D" id="1.50.10.10">
    <property type="match status" value="1"/>
</dbReference>
<evidence type="ECO:0000313" key="6">
    <source>
        <dbReference type="Proteomes" id="UP000562124"/>
    </source>
</evidence>
<feature type="domain" description="Glycoside hydrolase family 65 C-terminal" evidence="3">
    <location>
        <begin position="960"/>
        <end position="1001"/>
    </location>
</feature>
<evidence type="ECO:0000259" key="4">
    <source>
        <dbReference type="Pfam" id="PF03636"/>
    </source>
</evidence>
<dbReference type="AlphaFoldDB" id="A0A7Y0QGR3"/>
<dbReference type="PANTHER" id="PTHR11051">
    <property type="entry name" value="GLYCOSYL HYDROLASE-RELATED"/>
    <property type="match status" value="1"/>
</dbReference>
<dbReference type="InterPro" id="IPR006439">
    <property type="entry name" value="HAD-SF_hydro_IA"/>
</dbReference>
<feature type="domain" description="Glycoside hydrolase family 65 central catalytic" evidence="2">
    <location>
        <begin position="549"/>
        <end position="944"/>
    </location>
</feature>
<keyword evidence="6" id="KW-1185">Reference proteome</keyword>
<sequence>MDGVVTDTATLHAEAWRRLFEEVLADPRAGGPGHARFDPVADYRRHVDGRSREDGVAAFLAARDIDVPVGAPHDLARAWTVHGFAARKNEIYLGLLAERGATAFPGTVALLDRLRAGGVPVALVTASRNAGALLAAAGLTGRFDVIVDGGRAAELGLAGKPDPAMFMTAATELGVDPAGVAVVEDAVAGVEAAHRGGFGLVVGVARAGQRAELEAAGAHVVVEDVSQLDLGALRADPWTLVYEGFDPAHEGHREALTTLGNGYLGTRGAAPERGADGVHYPGTYLAGVYNRLVSSVRDRKMEDEHLVNAPNWLPLDVQMEDGGWWSAGGVTASQERRELDLRRGVLTRTAVLTDPVGRRVRLRQRRLVSMTQPHVAALETTVVPDGWSGTLRIRSGIDAGVVNANVAEYAALANRHLRTTRAEKSGPGTLVVEAETVQSHVRIAVAARTTVDGVAPDAVLEHDDEHHFLVLEVQAHDGEPVTIDKTVAIFTSRDRAVASPRSGALGALEAAPPRLADLIRPHEAAWARLWARFGIELEADTQTRLVINLHIFHLLASLSPHTAELDAGVPARGLHGEGYRGHVFWDELFVLPVLDAHLPRVSRGLLEYRWRRLDAARRAATQAGLRGAMFPWQSGSDGREETPVALFNTRSGRWMPDNSRRQRHVGLAVAVNAWEYYQSTGDVTWLAERGADLIVEVARLFTAMATYDATTDRYHLSGVMGPDEYHDGYPDAAGQGLTDNAYTNIMTAWVCGRALAVLDEVTGHECDDVRARLDIRPEEPSAWEHLSRRLAVPFLADGVIAQFAGYDDLAELDWDRYRRTYGNIGRLDLILEAEGDSTNRYKLAKQADVLMLVYLLGPDGLLGMLDRLGYPATRQSLTRTVDYYLARTAHGSTLSRVVHASVLARLDPARGWATFREALAADLDDTQGGTTKEGIHLGAMAGTLDILTRSFAGLDADGPTVALDPALPAGLRTLRFRLQHRGQRLLVEIDDNTLTVTAEPCAANPHVLLRVGGHVVALAAGTSRRFRRALDEWQHVQADQPGPPSAHHVSG</sequence>
<dbReference type="InterPro" id="IPR011013">
    <property type="entry name" value="Gal_mutarotase_sf_dom"/>
</dbReference>
<dbReference type="Pfam" id="PF03636">
    <property type="entry name" value="Glyco_hydro_65N"/>
    <property type="match status" value="1"/>
</dbReference>
<dbReference type="GO" id="GO:0016757">
    <property type="term" value="F:glycosyltransferase activity"/>
    <property type="evidence" value="ECO:0007669"/>
    <property type="project" value="UniProtKB-ARBA"/>
</dbReference>
<dbReference type="Pfam" id="PF03633">
    <property type="entry name" value="Glyco_hydro_65C"/>
    <property type="match status" value="1"/>
</dbReference>
<dbReference type="Pfam" id="PF00702">
    <property type="entry name" value="Hydrolase"/>
    <property type="match status" value="1"/>
</dbReference>
<accession>A0A7Y0QGR3</accession>
<keyword evidence="5" id="KW-0378">Hydrolase</keyword>
<dbReference type="InterPro" id="IPR036412">
    <property type="entry name" value="HAD-like_sf"/>
</dbReference>
<gene>
    <name evidence="5" type="ORF">HIR71_04560</name>
</gene>
<dbReference type="FunFam" id="1.50.10.10:FF:000053">
    <property type="entry name" value="Putative glycosyl hydrolase"/>
    <property type="match status" value="1"/>
</dbReference>
<evidence type="ECO:0000259" key="2">
    <source>
        <dbReference type="Pfam" id="PF03632"/>
    </source>
</evidence>
<dbReference type="SUPFAM" id="SSF56784">
    <property type="entry name" value="HAD-like"/>
    <property type="match status" value="1"/>
</dbReference>
<dbReference type="InterPro" id="IPR012341">
    <property type="entry name" value="6hp_glycosidase-like_sf"/>
</dbReference>
<evidence type="ECO:0000256" key="1">
    <source>
        <dbReference type="ARBA" id="ARBA00023295"/>
    </source>
</evidence>